<dbReference type="RefSeq" id="WP_344035483.1">
    <property type="nucleotide sequence ID" value="NZ_BAAAKE010000003.1"/>
</dbReference>
<evidence type="ECO:0000313" key="2">
    <source>
        <dbReference type="Proteomes" id="UP001595833"/>
    </source>
</evidence>
<keyword evidence="2" id="KW-1185">Reference proteome</keyword>
<accession>A0ABV9YE01</accession>
<evidence type="ECO:0008006" key="3">
    <source>
        <dbReference type="Google" id="ProtNLM"/>
    </source>
</evidence>
<sequence length="304" mass="33844">MDTRDHVSTEDPFATALRAAIAARGLGLDRIRQRLLDRGTEISVAALSYWQSGRSRPERRGSIQAVRHLEEVLELATGSLTGLLGEPRSRGRTRRTADAPALEEMWPDRERIEPVLSLVDRDEALSRITLHIAVEVAADRGVRTVRTRQVLRAERDGADRWVTVHDLTQAGPAPRIVPIRSCALGRVVRQEEDGVVAAELVFDRVLARGETIVVEYASVVDGPPYPRGDDTYCSQFRTPVRDYAVEVQFDPAALPTSVRRYVVKPDAPRPVEHQRMVVSPEGYTHAVALGFGPGMFCVAWEWPD</sequence>
<gene>
    <name evidence="1" type="ORF">ACFPFM_38265</name>
</gene>
<reference evidence="2" key="1">
    <citation type="journal article" date="2019" name="Int. J. Syst. Evol. Microbiol.">
        <title>The Global Catalogue of Microorganisms (GCM) 10K type strain sequencing project: providing services to taxonomists for standard genome sequencing and annotation.</title>
        <authorList>
            <consortium name="The Broad Institute Genomics Platform"/>
            <consortium name="The Broad Institute Genome Sequencing Center for Infectious Disease"/>
            <person name="Wu L."/>
            <person name="Ma J."/>
        </authorList>
    </citation>
    <scope>NUCLEOTIDE SEQUENCE [LARGE SCALE GENOMIC DNA]</scope>
    <source>
        <strain evidence="2">KCTC 12848</strain>
    </source>
</reference>
<name>A0ABV9YE01_9PSEU</name>
<evidence type="ECO:0000313" key="1">
    <source>
        <dbReference type="EMBL" id="MFC5059594.1"/>
    </source>
</evidence>
<dbReference type="Proteomes" id="UP001595833">
    <property type="component" value="Unassembled WGS sequence"/>
</dbReference>
<comment type="caution">
    <text evidence="1">The sequence shown here is derived from an EMBL/GenBank/DDBJ whole genome shotgun (WGS) entry which is preliminary data.</text>
</comment>
<dbReference type="EMBL" id="JBHSJB010000042">
    <property type="protein sequence ID" value="MFC5059594.1"/>
    <property type="molecule type" value="Genomic_DNA"/>
</dbReference>
<organism evidence="1 2">
    <name type="scientific">Saccharothrix xinjiangensis</name>
    <dbReference type="NCBI Taxonomy" id="204798"/>
    <lineage>
        <taxon>Bacteria</taxon>
        <taxon>Bacillati</taxon>
        <taxon>Actinomycetota</taxon>
        <taxon>Actinomycetes</taxon>
        <taxon>Pseudonocardiales</taxon>
        <taxon>Pseudonocardiaceae</taxon>
        <taxon>Saccharothrix</taxon>
    </lineage>
</organism>
<proteinExistence type="predicted"/>
<protein>
    <recommendedName>
        <fullName evidence="3">XRE family transcriptional regulator</fullName>
    </recommendedName>
</protein>